<feature type="transmembrane region" description="Helical" evidence="8">
    <location>
        <begin position="41"/>
        <end position="61"/>
    </location>
</feature>
<comment type="similarity">
    <text evidence="2">Belongs to the binding-protein-dependent transport system permease family. FecCD subfamily.</text>
</comment>
<feature type="transmembrane region" description="Helical" evidence="8">
    <location>
        <begin position="150"/>
        <end position="178"/>
    </location>
</feature>
<evidence type="ECO:0000256" key="5">
    <source>
        <dbReference type="ARBA" id="ARBA00022692"/>
    </source>
</evidence>
<comment type="subcellular location">
    <subcellularLocation>
        <location evidence="1">Cell membrane</location>
        <topology evidence="1">Multi-pass membrane protein</topology>
    </subcellularLocation>
</comment>
<protein>
    <submittedName>
        <fullName evidence="9">Iron ABC transporter permease</fullName>
    </submittedName>
</protein>
<keyword evidence="5 8" id="KW-0812">Transmembrane</keyword>
<evidence type="ECO:0000256" key="4">
    <source>
        <dbReference type="ARBA" id="ARBA00022475"/>
    </source>
</evidence>
<evidence type="ECO:0000256" key="7">
    <source>
        <dbReference type="ARBA" id="ARBA00023136"/>
    </source>
</evidence>
<keyword evidence="4" id="KW-1003">Cell membrane</keyword>
<feature type="transmembrane region" description="Helical" evidence="8">
    <location>
        <begin position="109"/>
        <end position="130"/>
    </location>
</feature>
<dbReference type="SUPFAM" id="SSF81345">
    <property type="entry name" value="ABC transporter involved in vitamin B12 uptake, BtuC"/>
    <property type="match status" value="1"/>
</dbReference>
<dbReference type="PANTHER" id="PTHR30472:SF70">
    <property type="entry name" value="MOLYBDATE IMPORT SYSTEM PERMEASE PROTEIN MOLB"/>
    <property type="match status" value="1"/>
</dbReference>
<organism evidence="9 10">
    <name type="scientific">Corynebacterium belfantii</name>
    <dbReference type="NCBI Taxonomy" id="2014537"/>
    <lineage>
        <taxon>Bacteria</taxon>
        <taxon>Bacillati</taxon>
        <taxon>Actinomycetota</taxon>
        <taxon>Actinomycetes</taxon>
        <taxon>Mycobacteriales</taxon>
        <taxon>Corynebacteriaceae</taxon>
        <taxon>Corynebacterium</taxon>
    </lineage>
</organism>
<keyword evidence="7 8" id="KW-0472">Membrane</keyword>
<sequence length="381" mass="40307">MTAFSNSKPHLKQICEANNSTSIESSPTKSFNPAQVRLRHAIIIAILFASLLALMFIAIGLGQLNISPVRVAQILWNDLLNMLHLRENSAVAWSEGERSAVSLVRAPRIILAIIVGGALAISGATLQALFRNPLVSPDVIGVSSASAFGGVLMIMLQLGSIAIVTGAFTTGLLAALIVMAIGRIRTSFPVLTIVLGGIVVSAFFNALVSLVTYLANPYTTLPSITFWLMGSFAAATWDKVVMIMLPVLIGSLVVIALRWHINILSLGDDEAISLGVNPKRLRFVLIIAVSLLTSSTVAAAGIIGWVGLVVPHLIRLIVGHDNRIVIPTAFLLGGIYTLVIDTLARTISTVEIPVGILTAMIGAPVFITVLIRKARSGGSFA</sequence>
<proteinExistence type="inferred from homology"/>
<dbReference type="PANTHER" id="PTHR30472">
    <property type="entry name" value="FERRIC ENTEROBACTIN TRANSPORT SYSTEM PERMEASE PROTEIN"/>
    <property type="match status" value="1"/>
</dbReference>
<name>A0ABS0LC37_9CORY</name>
<feature type="transmembrane region" description="Helical" evidence="8">
    <location>
        <begin position="352"/>
        <end position="371"/>
    </location>
</feature>
<evidence type="ECO:0000313" key="10">
    <source>
        <dbReference type="Proteomes" id="UP000615580"/>
    </source>
</evidence>
<dbReference type="EMBL" id="JADQUG010000021">
    <property type="protein sequence ID" value="MBG9354236.1"/>
    <property type="molecule type" value="Genomic_DNA"/>
</dbReference>
<feature type="transmembrane region" description="Helical" evidence="8">
    <location>
        <begin position="244"/>
        <end position="261"/>
    </location>
</feature>
<evidence type="ECO:0000256" key="2">
    <source>
        <dbReference type="ARBA" id="ARBA00007935"/>
    </source>
</evidence>
<keyword evidence="10" id="KW-1185">Reference proteome</keyword>
<evidence type="ECO:0000313" key="9">
    <source>
        <dbReference type="EMBL" id="MBG9354236.1"/>
    </source>
</evidence>
<evidence type="ECO:0000256" key="8">
    <source>
        <dbReference type="SAM" id="Phobius"/>
    </source>
</evidence>
<evidence type="ECO:0000256" key="1">
    <source>
        <dbReference type="ARBA" id="ARBA00004651"/>
    </source>
</evidence>
<feature type="transmembrane region" description="Helical" evidence="8">
    <location>
        <begin position="322"/>
        <end position="340"/>
    </location>
</feature>
<feature type="transmembrane region" description="Helical" evidence="8">
    <location>
        <begin position="281"/>
        <end position="310"/>
    </location>
</feature>
<dbReference type="InterPro" id="IPR000522">
    <property type="entry name" value="ABC_transptr_permease_BtuC"/>
</dbReference>
<dbReference type="Gene3D" id="1.10.3470.10">
    <property type="entry name" value="ABC transporter involved in vitamin B12 uptake, BtuC"/>
    <property type="match status" value="1"/>
</dbReference>
<gene>
    <name evidence="9" type="ORF">I4J41_06355</name>
</gene>
<dbReference type="Proteomes" id="UP000615580">
    <property type="component" value="Unassembled WGS sequence"/>
</dbReference>
<dbReference type="CDD" id="cd06550">
    <property type="entry name" value="TM_ABC_iron-siderophores_like"/>
    <property type="match status" value="1"/>
</dbReference>
<dbReference type="Pfam" id="PF01032">
    <property type="entry name" value="FecCD"/>
    <property type="match status" value="1"/>
</dbReference>
<reference evidence="9 10" key="1">
    <citation type="journal article" date="2020" name="J. Clin. Microbiol.">
        <title>Assessing the Genetic Diversity of Austrian Corynebacterium diphtheriae Clinical Isolates, 2011-2019.</title>
        <authorList>
            <person name="Schaeffer J."/>
            <person name="Huhulescu S."/>
            <person name="Stoeger A."/>
            <person name="Allerberger F."/>
            <person name="Ruppitsch W."/>
        </authorList>
    </citation>
    <scope>NUCLEOTIDE SEQUENCE [LARGE SCALE GENOMIC DNA]</scope>
    <source>
        <strain evidence="9 10">04-17</strain>
    </source>
</reference>
<comment type="caution">
    <text evidence="9">The sequence shown here is derived from an EMBL/GenBank/DDBJ whole genome shotgun (WGS) entry which is preliminary data.</text>
</comment>
<keyword evidence="3" id="KW-0813">Transport</keyword>
<evidence type="ECO:0000256" key="6">
    <source>
        <dbReference type="ARBA" id="ARBA00022989"/>
    </source>
</evidence>
<feature type="transmembrane region" description="Helical" evidence="8">
    <location>
        <begin position="190"/>
        <end position="214"/>
    </location>
</feature>
<dbReference type="InterPro" id="IPR037294">
    <property type="entry name" value="ABC_BtuC-like"/>
</dbReference>
<accession>A0ABS0LC37</accession>
<evidence type="ECO:0000256" key="3">
    <source>
        <dbReference type="ARBA" id="ARBA00022448"/>
    </source>
</evidence>
<keyword evidence="6 8" id="KW-1133">Transmembrane helix</keyword>